<dbReference type="InterPro" id="IPR005754">
    <property type="entry name" value="Sortase"/>
</dbReference>
<name>A0A369B4P1_9ENTE</name>
<dbReference type="Pfam" id="PF04203">
    <property type="entry name" value="Sortase"/>
    <property type="match status" value="1"/>
</dbReference>
<dbReference type="RefSeq" id="WP_114289077.1">
    <property type="nucleotide sequence ID" value="NZ_CP081459.1"/>
</dbReference>
<feature type="active site" description="Acyl-thioester intermediate" evidence="1">
    <location>
        <position position="219"/>
    </location>
</feature>
<dbReference type="EMBL" id="NGJX01000003">
    <property type="protein sequence ID" value="RSU03862.1"/>
    <property type="molecule type" value="Genomic_DNA"/>
</dbReference>
<dbReference type="GeneID" id="63145868"/>
<evidence type="ECO:0000256" key="1">
    <source>
        <dbReference type="PIRSR" id="PIRSR605754-1"/>
    </source>
</evidence>
<evidence type="ECO:0000313" key="5">
    <source>
        <dbReference type="Proteomes" id="UP000288197"/>
    </source>
</evidence>
<feature type="active site" description="Proton donor/acceptor" evidence="1">
    <location>
        <position position="157"/>
    </location>
</feature>
<evidence type="ECO:0000313" key="4">
    <source>
        <dbReference type="EMBL" id="RSU03862.1"/>
    </source>
</evidence>
<dbReference type="Gene3D" id="2.40.260.10">
    <property type="entry name" value="Sortase"/>
    <property type="match status" value="1"/>
</dbReference>
<proteinExistence type="predicted"/>
<organism evidence="4 5">
    <name type="scientific">Vagococcus fluvialis</name>
    <dbReference type="NCBI Taxonomy" id="2738"/>
    <lineage>
        <taxon>Bacteria</taxon>
        <taxon>Bacillati</taxon>
        <taxon>Bacillota</taxon>
        <taxon>Bacilli</taxon>
        <taxon>Lactobacillales</taxon>
        <taxon>Enterococcaceae</taxon>
        <taxon>Vagococcus</taxon>
    </lineage>
</organism>
<sequence length="258" mass="29150">MSRKKKTAKHKNTRSKKNKQKSIGTTIKNIIVNIFMLLLLLIGLALVFNNQIKNYLVKDTTNKHTISNVTRADVKKNEQKEATFDFDQVESLDFNLVAQATKGRDTGLNTIGGIAIPDVKMNLPIFKGVSNYVLAVGAGTMKEEQRMGTGNYALASHYMYDPTLLFAPLVNVELGQTILLTDLEYIYEYKVTYKEYVEPTRVEVIDDVKDKQLVTLVTCDVSGANRLIIQGELVREVKGKDAPKHMQEAFEMDQTNYY</sequence>
<keyword evidence="3" id="KW-0472">Membrane</keyword>
<dbReference type="OrthoDB" id="1648028at2"/>
<keyword evidence="3" id="KW-1133">Transmembrane helix</keyword>
<gene>
    <name evidence="4" type="ORF">CBF32_04100</name>
</gene>
<feature type="region of interest" description="Disordered" evidence="2">
    <location>
        <begin position="1"/>
        <end position="20"/>
    </location>
</feature>
<dbReference type="InterPro" id="IPR042007">
    <property type="entry name" value="Sortase_A"/>
</dbReference>
<dbReference type="AlphaFoldDB" id="A0A369B4P1"/>
<accession>A0A369B4P1</accession>
<keyword evidence="5" id="KW-1185">Reference proteome</keyword>
<dbReference type="InterPro" id="IPR023365">
    <property type="entry name" value="Sortase_dom-sf"/>
</dbReference>
<dbReference type="SUPFAM" id="SSF63817">
    <property type="entry name" value="Sortase"/>
    <property type="match status" value="1"/>
</dbReference>
<dbReference type="CDD" id="cd06165">
    <property type="entry name" value="Sortase_A"/>
    <property type="match status" value="1"/>
</dbReference>
<dbReference type="Proteomes" id="UP000288197">
    <property type="component" value="Unassembled WGS sequence"/>
</dbReference>
<keyword evidence="3" id="KW-0812">Transmembrane</keyword>
<evidence type="ECO:0000256" key="3">
    <source>
        <dbReference type="SAM" id="Phobius"/>
    </source>
</evidence>
<feature type="transmembrane region" description="Helical" evidence="3">
    <location>
        <begin position="30"/>
        <end position="48"/>
    </location>
</feature>
<protein>
    <submittedName>
        <fullName evidence="4">Uncharacterized protein</fullName>
    </submittedName>
</protein>
<evidence type="ECO:0000256" key="2">
    <source>
        <dbReference type="SAM" id="MobiDB-lite"/>
    </source>
</evidence>
<comment type="caution">
    <text evidence="4">The sequence shown here is derived from an EMBL/GenBank/DDBJ whole genome shotgun (WGS) entry which is preliminary data.</text>
</comment>
<reference evidence="4 5" key="1">
    <citation type="submission" date="2017-05" db="EMBL/GenBank/DDBJ databases">
        <title>Vagococcus spp. assemblies.</title>
        <authorList>
            <person name="Gulvik C.A."/>
        </authorList>
    </citation>
    <scope>NUCLEOTIDE SEQUENCE [LARGE SCALE GENOMIC DNA]</scope>
    <source>
        <strain evidence="4 5">NCFB 2497</strain>
    </source>
</reference>
<dbReference type="NCBIfam" id="TIGR01076">
    <property type="entry name" value="sortase_fam"/>
    <property type="match status" value="1"/>
</dbReference>